<proteinExistence type="predicted"/>
<keyword evidence="1" id="KW-1185">Reference proteome</keyword>
<organism evidence="1 2">
    <name type="scientific">Steinernema glaseri</name>
    <dbReference type="NCBI Taxonomy" id="37863"/>
    <lineage>
        <taxon>Eukaryota</taxon>
        <taxon>Metazoa</taxon>
        <taxon>Ecdysozoa</taxon>
        <taxon>Nematoda</taxon>
        <taxon>Chromadorea</taxon>
        <taxon>Rhabditida</taxon>
        <taxon>Tylenchina</taxon>
        <taxon>Panagrolaimomorpha</taxon>
        <taxon>Strongyloidoidea</taxon>
        <taxon>Steinernematidae</taxon>
        <taxon>Steinernema</taxon>
    </lineage>
</organism>
<evidence type="ECO:0000313" key="2">
    <source>
        <dbReference type="WBParaSite" id="L893_g689.t1"/>
    </source>
</evidence>
<evidence type="ECO:0000313" key="1">
    <source>
        <dbReference type="Proteomes" id="UP000095287"/>
    </source>
</evidence>
<dbReference type="AlphaFoldDB" id="A0A1I8AL33"/>
<sequence>MLRMQCAIARREELKSLDALTGFEESEKVKTFFRKFEEIVEDCNSRERLKLLRNKCQDRAERLLGYILEEGDNSYGSVKAKLLRQISGGSIESSQARQVLMDGMFR</sequence>
<name>A0A1I8AL33_9BILA</name>
<dbReference type="WBParaSite" id="L893_g689.t1">
    <property type="protein sequence ID" value="L893_g689.t1"/>
    <property type="gene ID" value="L893_g689"/>
</dbReference>
<dbReference type="Proteomes" id="UP000095287">
    <property type="component" value="Unplaced"/>
</dbReference>
<protein>
    <submittedName>
        <fullName evidence="2">Retrotrans_gag domain-containing protein</fullName>
    </submittedName>
</protein>
<reference evidence="2" key="1">
    <citation type="submission" date="2016-11" db="UniProtKB">
        <authorList>
            <consortium name="WormBaseParasite"/>
        </authorList>
    </citation>
    <scope>IDENTIFICATION</scope>
</reference>
<accession>A0A1I8AL33</accession>